<evidence type="ECO:0000256" key="1">
    <source>
        <dbReference type="SAM" id="MobiDB-lite"/>
    </source>
</evidence>
<gene>
    <name evidence="3" type="primary">LOC106815369</name>
</gene>
<feature type="region of interest" description="Disordered" evidence="1">
    <location>
        <begin position="785"/>
        <end position="816"/>
    </location>
</feature>
<feature type="compositionally biased region" description="Polar residues" evidence="1">
    <location>
        <begin position="94"/>
        <end position="106"/>
    </location>
</feature>
<accession>A0ABM1ESY6</accession>
<feature type="region of interest" description="Disordered" evidence="1">
    <location>
        <begin position="616"/>
        <end position="642"/>
    </location>
</feature>
<sequence length="816" mass="84471">MAAIGCSSRRWGGDAAEDHGGARSSSRGIANPYAAYSITAFSIQQPSSRPDSKGLLQVAAAAATAAAAAADATQPASQPTQSPPQVAPVQPAATFTTFQAPVSTATVRPAQLQPGRHDDAAGHSRQSSIQSNSSSSSTITSGGVASVAPPRGGGARRPTTGELARALKTRERAKHRSLPSADYGGATNQSLPDLRVAAAADGRSLTAGGAAALPHSLSAGSLRDLSDTAADVRLSPQQGIVGPRSASVRDVEPTGTGTPPGGDGESLASRINSIDVDATDAYGGSPEGTYSVRYGTTVREGEGAAAAAAEEDGGATSREAEKQLQLLFTSRLREREMLARQRAEMSRCKMAPPSHAHRDAGDTCCVSSEPCAMNGRDDASKQERVFRDDADADEDEPRVNVREMAAIFERSKQANICGRGAAAERLEATDAAVKRVANYCTLPRQRDKPTPPSSSSSSARRVTFSDQVALCSDSDADSVTSAPAAAGARPKPALKTSRRLVGGAGGGIDPQQEDATRPLYSYPGAPWNPRPSADEFQYTLSGTGHYRNGRAVEVVAAATTRPLAPLPTEGQRSEGFRGARVPADVVRYSIHAPPAGGAASAVNGALNQSYDSAGVHVPRCHGNEPAAPPDGQHESGCSTLPRKGAPAYAAGYRDDDDADGGDLYIDRKAAIRRRYQGELRVDIPDAVVAATKRDSGYRSGDRNSTGSTSSSTESPPGTDLPLPPGTGHAHSMTALMQWYVQRSSGPVEPRRLAEAAPPGGAGAPVRAIHYNFVDSRLHGSAESFASLSSGGGGAVRCRAEDANSLTSLEKRKNSTD</sequence>
<organism evidence="2 3">
    <name type="scientific">Priapulus caudatus</name>
    <name type="common">Priapulid worm</name>
    <dbReference type="NCBI Taxonomy" id="37621"/>
    <lineage>
        <taxon>Eukaryota</taxon>
        <taxon>Metazoa</taxon>
        <taxon>Ecdysozoa</taxon>
        <taxon>Scalidophora</taxon>
        <taxon>Priapulida</taxon>
        <taxon>Priapulimorpha</taxon>
        <taxon>Priapulimorphida</taxon>
        <taxon>Priapulidae</taxon>
        <taxon>Priapulus</taxon>
    </lineage>
</organism>
<feature type="region of interest" description="Disordered" evidence="1">
    <location>
        <begin position="692"/>
        <end position="729"/>
    </location>
</feature>
<feature type="compositionally biased region" description="Basic and acidic residues" evidence="1">
    <location>
        <begin position="692"/>
        <end position="701"/>
    </location>
</feature>
<proteinExistence type="predicted"/>
<keyword evidence="2" id="KW-1185">Reference proteome</keyword>
<evidence type="ECO:0000313" key="3">
    <source>
        <dbReference type="RefSeq" id="XP_014675307.1"/>
    </source>
</evidence>
<feature type="compositionally biased region" description="Low complexity" evidence="1">
    <location>
        <begin position="477"/>
        <end position="493"/>
    </location>
</feature>
<feature type="compositionally biased region" description="Low complexity" evidence="1">
    <location>
        <begin position="59"/>
        <end position="80"/>
    </location>
</feature>
<reference evidence="3" key="1">
    <citation type="submission" date="2025-08" db="UniProtKB">
        <authorList>
            <consortium name="RefSeq"/>
        </authorList>
    </citation>
    <scope>IDENTIFICATION</scope>
</reference>
<feature type="region of interest" description="Disordered" evidence="1">
    <location>
        <begin position="234"/>
        <end position="268"/>
    </location>
</feature>
<protein>
    <submittedName>
        <fullName evidence="3">Uncharacterized protein LOC106815369</fullName>
    </submittedName>
</protein>
<feature type="compositionally biased region" description="Basic and acidic residues" evidence="1">
    <location>
        <begin position="375"/>
        <end position="389"/>
    </location>
</feature>
<feature type="compositionally biased region" description="Low complexity" evidence="1">
    <location>
        <begin position="704"/>
        <end position="720"/>
    </location>
</feature>
<dbReference type="RefSeq" id="XP_014675307.1">
    <property type="nucleotide sequence ID" value="XM_014819821.1"/>
</dbReference>
<feature type="compositionally biased region" description="Low complexity" evidence="1">
    <location>
        <begin position="124"/>
        <end position="161"/>
    </location>
</feature>
<feature type="region of interest" description="Disordered" evidence="1">
    <location>
        <begin position="373"/>
        <end position="397"/>
    </location>
</feature>
<dbReference type="Proteomes" id="UP000695022">
    <property type="component" value="Unplaced"/>
</dbReference>
<dbReference type="GeneID" id="106815369"/>
<evidence type="ECO:0000313" key="2">
    <source>
        <dbReference type="Proteomes" id="UP000695022"/>
    </source>
</evidence>
<name>A0ABM1ESY6_PRICU</name>
<feature type="region of interest" description="Disordered" evidence="1">
    <location>
        <begin position="442"/>
        <end position="533"/>
    </location>
</feature>
<feature type="region of interest" description="Disordered" evidence="1">
    <location>
        <begin position="46"/>
        <end position="189"/>
    </location>
</feature>
<feature type="region of interest" description="Disordered" evidence="1">
    <location>
        <begin position="1"/>
        <end position="28"/>
    </location>
</feature>